<dbReference type="Gene3D" id="3.30.70.930">
    <property type="match status" value="1"/>
</dbReference>
<evidence type="ECO:0000313" key="3">
    <source>
        <dbReference type="EMBL" id="TCK98497.1"/>
    </source>
</evidence>
<comment type="caution">
    <text evidence="3">The sequence shown here is derived from an EMBL/GenBank/DDBJ whole genome shotgun (WGS) entry which is preliminary data.</text>
</comment>
<dbReference type="OrthoDB" id="5886358at2"/>
<comment type="similarity">
    <text evidence="1">Belongs to the UPF0045 family.</text>
</comment>
<feature type="domain" description="Thiamine-binding protein" evidence="2">
    <location>
        <begin position="4"/>
        <end position="95"/>
    </location>
</feature>
<evidence type="ECO:0000259" key="2">
    <source>
        <dbReference type="Pfam" id="PF01910"/>
    </source>
</evidence>
<dbReference type="InterPro" id="IPR002767">
    <property type="entry name" value="Thiamine_BP"/>
</dbReference>
<evidence type="ECO:0000313" key="4">
    <source>
        <dbReference type="Proteomes" id="UP000294545"/>
    </source>
</evidence>
<dbReference type="GO" id="GO:0005829">
    <property type="term" value="C:cytosol"/>
    <property type="evidence" value="ECO:0007669"/>
    <property type="project" value="TreeGrafter"/>
</dbReference>
<sequence>MAIAEITVIPVGTGDTSVSAYVAECQKVLESQKAIKYQLTPMGTVIEGEMNVLLKTFQKLHEVPFQKGAQRVVTSIRIDDRRDKKGTMDQKINSVIHKM</sequence>
<gene>
    <name evidence="3" type="ORF">EDC19_0919</name>
</gene>
<dbReference type="EMBL" id="SMGQ01000011">
    <property type="protein sequence ID" value="TCK98497.1"/>
    <property type="molecule type" value="Genomic_DNA"/>
</dbReference>
<dbReference type="Proteomes" id="UP000294545">
    <property type="component" value="Unassembled WGS sequence"/>
</dbReference>
<evidence type="ECO:0000256" key="1">
    <source>
        <dbReference type="ARBA" id="ARBA00010272"/>
    </source>
</evidence>
<dbReference type="Pfam" id="PF01910">
    <property type="entry name" value="Thiamine_BP"/>
    <property type="match status" value="1"/>
</dbReference>
<protein>
    <submittedName>
        <fullName evidence="3">Uncharacterized protein (TIGR00106 family)</fullName>
    </submittedName>
</protein>
<organism evidence="3 4">
    <name type="scientific">Natranaerovirga hydrolytica</name>
    <dbReference type="NCBI Taxonomy" id="680378"/>
    <lineage>
        <taxon>Bacteria</taxon>
        <taxon>Bacillati</taxon>
        <taxon>Bacillota</taxon>
        <taxon>Clostridia</taxon>
        <taxon>Lachnospirales</taxon>
        <taxon>Natranaerovirgaceae</taxon>
        <taxon>Natranaerovirga</taxon>
    </lineage>
</organism>
<dbReference type="SUPFAM" id="SSF89957">
    <property type="entry name" value="MTH1187/YkoF-like"/>
    <property type="match status" value="1"/>
</dbReference>
<dbReference type="PANTHER" id="PTHR33777:SF1">
    <property type="entry name" value="UPF0045 PROTEIN ECM15"/>
    <property type="match status" value="1"/>
</dbReference>
<dbReference type="NCBIfam" id="TIGR00106">
    <property type="entry name" value="MTH1187 family thiamine-binding protein"/>
    <property type="match status" value="1"/>
</dbReference>
<dbReference type="RefSeq" id="WP_132281169.1">
    <property type="nucleotide sequence ID" value="NZ_SMGQ01000011.1"/>
</dbReference>
<proteinExistence type="inferred from homology"/>
<keyword evidence="4" id="KW-1185">Reference proteome</keyword>
<dbReference type="InterPro" id="IPR051614">
    <property type="entry name" value="UPF0045_domain"/>
</dbReference>
<reference evidence="3 4" key="1">
    <citation type="submission" date="2019-03" db="EMBL/GenBank/DDBJ databases">
        <title>Genomic Encyclopedia of Type Strains, Phase IV (KMG-IV): sequencing the most valuable type-strain genomes for metagenomic binning, comparative biology and taxonomic classification.</title>
        <authorList>
            <person name="Goeker M."/>
        </authorList>
    </citation>
    <scope>NUCLEOTIDE SEQUENCE [LARGE SCALE GENOMIC DNA]</scope>
    <source>
        <strain evidence="3 4">DSM 24176</strain>
    </source>
</reference>
<name>A0A4R1MYV8_9FIRM</name>
<dbReference type="AlphaFoldDB" id="A0A4R1MYV8"/>
<dbReference type="PANTHER" id="PTHR33777">
    <property type="entry name" value="UPF0045 PROTEIN ECM15"/>
    <property type="match status" value="1"/>
</dbReference>
<accession>A0A4R1MYV8</accession>
<dbReference type="InterPro" id="IPR029756">
    <property type="entry name" value="MTH1187/YkoF-like"/>
</dbReference>